<dbReference type="EMBL" id="KV407463">
    <property type="protein sequence ID" value="KZF20382.1"/>
    <property type="molecule type" value="Genomic_DNA"/>
</dbReference>
<accession>A0A165AFA6</accession>
<dbReference type="OMA" id="CDMANGR"/>
<protein>
    <submittedName>
        <fullName evidence="1">Uncharacterized protein</fullName>
    </submittedName>
</protein>
<dbReference type="AlphaFoldDB" id="A0A165AFA6"/>
<dbReference type="RefSeq" id="XP_018185937.1">
    <property type="nucleotide sequence ID" value="XM_018333237.1"/>
</dbReference>
<reference evidence="1 2" key="1">
    <citation type="journal article" date="2016" name="Fungal Biol.">
        <title>The genome of Xylona heveae provides a window into fungal endophytism.</title>
        <authorList>
            <person name="Gazis R."/>
            <person name="Kuo A."/>
            <person name="Riley R."/>
            <person name="LaButti K."/>
            <person name="Lipzen A."/>
            <person name="Lin J."/>
            <person name="Amirebrahimi M."/>
            <person name="Hesse C.N."/>
            <person name="Spatafora J.W."/>
            <person name="Henrissat B."/>
            <person name="Hainaut M."/>
            <person name="Grigoriev I.V."/>
            <person name="Hibbett D.S."/>
        </authorList>
    </citation>
    <scope>NUCLEOTIDE SEQUENCE [LARGE SCALE GENOMIC DNA]</scope>
    <source>
        <strain evidence="1 2">TC161</strain>
    </source>
</reference>
<dbReference type="Proteomes" id="UP000076632">
    <property type="component" value="Unassembled WGS sequence"/>
</dbReference>
<dbReference type="InParanoid" id="A0A165AFA6"/>
<sequence length="163" mass="17976">MATSPAFQLASVYHCQSVFYTVSHDVRKGKCEKDWGILRFRHGPGSTSSLTMGSHDRRLATQSFNQAWAWDLFPDALRSQDVTGDQGGLKGNLALILALAAFSAQPNNVEDALKTGFKKGHWVRHNLPDGRRDERGVVVLVYEDPGRSSASILRGFEEGLVFA</sequence>
<keyword evidence="2" id="KW-1185">Reference proteome</keyword>
<dbReference type="GeneID" id="28898374"/>
<proteinExistence type="predicted"/>
<organism evidence="1 2">
    <name type="scientific">Xylona heveae (strain CBS 132557 / TC161)</name>
    <dbReference type="NCBI Taxonomy" id="1328760"/>
    <lineage>
        <taxon>Eukaryota</taxon>
        <taxon>Fungi</taxon>
        <taxon>Dikarya</taxon>
        <taxon>Ascomycota</taxon>
        <taxon>Pezizomycotina</taxon>
        <taxon>Xylonomycetes</taxon>
        <taxon>Xylonales</taxon>
        <taxon>Xylonaceae</taxon>
        <taxon>Xylona</taxon>
    </lineage>
</organism>
<dbReference type="STRING" id="1328760.A0A165AFA6"/>
<evidence type="ECO:0000313" key="2">
    <source>
        <dbReference type="Proteomes" id="UP000076632"/>
    </source>
</evidence>
<gene>
    <name evidence="1" type="ORF">L228DRAFT_250068</name>
</gene>
<name>A0A165AFA6_XYLHT</name>
<evidence type="ECO:0000313" key="1">
    <source>
        <dbReference type="EMBL" id="KZF20382.1"/>
    </source>
</evidence>